<sequence length="333" mass="35386">MTGNKNRVSRRQFIAGTVASSALLAGCTSSGGGGSYPSKDMTYIVPFSQGGGTDTYARKVVPAIGDELDTDIAIENVPGAASLKGTGEILREKSDGYTFGGFNPPSTPISYLVHDPSWDITNLVPVATYARTPYAIFARPDLKIEGMKDLTKRYKNGDLSKFAGLARGGIVHVAANVMKAEYDLQYQKYIGYDGGGPAIKAAISGEVPVVATTDTAAMSAVESGDLEPVAILSSEGSNVFKDAPSPSDEGLPSIDYIGQLTRCMFLPKGTETEKRDTLEEGVKSALKKDSVQQWSEKTGNIVEFGGHEKAKKALNDSIETIPKKVDLDKIANE</sequence>
<dbReference type="Proteomes" id="UP000184203">
    <property type="component" value="Unassembled WGS sequence"/>
</dbReference>
<name>A0A1M6XR72_HALPU</name>
<reference evidence="2" key="1">
    <citation type="submission" date="2016-11" db="EMBL/GenBank/DDBJ databases">
        <authorList>
            <person name="Varghese N."/>
            <person name="Submissions S."/>
        </authorList>
    </citation>
    <scope>NUCLEOTIDE SEQUENCE [LARGE SCALE GENOMIC DNA]</scope>
    <source>
        <strain evidence="2">DX253</strain>
    </source>
</reference>
<evidence type="ECO:0000313" key="2">
    <source>
        <dbReference type="Proteomes" id="UP000184203"/>
    </source>
</evidence>
<evidence type="ECO:0000313" key="1">
    <source>
        <dbReference type="EMBL" id="SHL08349.1"/>
    </source>
</evidence>
<organism evidence="1 2">
    <name type="scientific">Haladaptatus paucihalophilus DX253</name>
    <dbReference type="NCBI Taxonomy" id="797209"/>
    <lineage>
        <taxon>Archaea</taxon>
        <taxon>Methanobacteriati</taxon>
        <taxon>Methanobacteriota</taxon>
        <taxon>Stenosarchaea group</taxon>
        <taxon>Halobacteria</taxon>
        <taxon>Halobacteriales</taxon>
        <taxon>Haladaptataceae</taxon>
        <taxon>Haladaptatus</taxon>
    </lineage>
</organism>
<dbReference type="PANTHER" id="PTHR42928:SF5">
    <property type="entry name" value="BLR1237 PROTEIN"/>
    <property type="match status" value="1"/>
</dbReference>
<gene>
    <name evidence="1" type="ORF">SAMN05444342_2962</name>
</gene>
<protein>
    <submittedName>
        <fullName evidence="1">Tripartite-type tricarboxylate transporter, receptor component TctC</fullName>
    </submittedName>
</protein>
<proteinExistence type="predicted"/>
<dbReference type="SUPFAM" id="SSF53850">
    <property type="entry name" value="Periplasmic binding protein-like II"/>
    <property type="match status" value="1"/>
</dbReference>
<dbReference type="AlphaFoldDB" id="A0A1M6XR72"/>
<dbReference type="Gene3D" id="3.40.190.150">
    <property type="entry name" value="Bordetella uptake gene, domain 1"/>
    <property type="match status" value="1"/>
</dbReference>
<dbReference type="InterPro" id="IPR042100">
    <property type="entry name" value="Bug_dom1"/>
</dbReference>
<accession>A0A1M6XR72</accession>
<keyword evidence="1" id="KW-0675">Receptor</keyword>
<dbReference type="Gene3D" id="3.40.190.10">
    <property type="entry name" value="Periplasmic binding protein-like II"/>
    <property type="match status" value="1"/>
</dbReference>
<dbReference type="CDD" id="cd07012">
    <property type="entry name" value="PBP2_Bug_TTT"/>
    <property type="match status" value="1"/>
</dbReference>
<dbReference type="PROSITE" id="PS51257">
    <property type="entry name" value="PROKAR_LIPOPROTEIN"/>
    <property type="match status" value="1"/>
</dbReference>
<dbReference type="InterPro" id="IPR005064">
    <property type="entry name" value="BUG"/>
</dbReference>
<dbReference type="Pfam" id="PF03401">
    <property type="entry name" value="TctC"/>
    <property type="match status" value="1"/>
</dbReference>
<dbReference type="PANTHER" id="PTHR42928">
    <property type="entry name" value="TRICARBOXYLATE-BINDING PROTEIN"/>
    <property type="match status" value="1"/>
</dbReference>
<keyword evidence="2" id="KW-1185">Reference proteome</keyword>
<dbReference type="EMBL" id="FRAN01000004">
    <property type="protein sequence ID" value="SHL08349.1"/>
    <property type="molecule type" value="Genomic_DNA"/>
</dbReference>